<dbReference type="EMBL" id="VSRR010042082">
    <property type="protein sequence ID" value="MPC75890.1"/>
    <property type="molecule type" value="Genomic_DNA"/>
</dbReference>
<comment type="caution">
    <text evidence="1">The sequence shown here is derived from an EMBL/GenBank/DDBJ whole genome shotgun (WGS) entry which is preliminary data.</text>
</comment>
<name>A0A5B7HTT2_PORTR</name>
<dbReference type="AlphaFoldDB" id="A0A5B7HTT2"/>
<proteinExistence type="predicted"/>
<protein>
    <submittedName>
        <fullName evidence="1">Uncharacterized protein</fullName>
    </submittedName>
</protein>
<dbReference type="Proteomes" id="UP000324222">
    <property type="component" value="Unassembled WGS sequence"/>
</dbReference>
<sequence>MLIRQKSAGNDGHPATCRSLTRRSVPCLIWVTQQLACRCKRVVVVIMETQQLPPLIISQTSQLQ</sequence>
<keyword evidence="2" id="KW-1185">Reference proteome</keyword>
<gene>
    <name evidence="1" type="ORF">E2C01_070288</name>
</gene>
<reference evidence="1 2" key="1">
    <citation type="submission" date="2019-05" db="EMBL/GenBank/DDBJ databases">
        <title>Another draft genome of Portunus trituberculatus and its Hox gene families provides insights of decapod evolution.</title>
        <authorList>
            <person name="Jeong J.-H."/>
            <person name="Song I."/>
            <person name="Kim S."/>
            <person name="Choi T."/>
            <person name="Kim D."/>
            <person name="Ryu S."/>
            <person name="Kim W."/>
        </authorList>
    </citation>
    <scope>NUCLEOTIDE SEQUENCE [LARGE SCALE GENOMIC DNA]</scope>
    <source>
        <tissue evidence="1">Muscle</tissue>
    </source>
</reference>
<accession>A0A5B7HTT2</accession>
<organism evidence="1 2">
    <name type="scientific">Portunus trituberculatus</name>
    <name type="common">Swimming crab</name>
    <name type="synonym">Neptunus trituberculatus</name>
    <dbReference type="NCBI Taxonomy" id="210409"/>
    <lineage>
        <taxon>Eukaryota</taxon>
        <taxon>Metazoa</taxon>
        <taxon>Ecdysozoa</taxon>
        <taxon>Arthropoda</taxon>
        <taxon>Crustacea</taxon>
        <taxon>Multicrustacea</taxon>
        <taxon>Malacostraca</taxon>
        <taxon>Eumalacostraca</taxon>
        <taxon>Eucarida</taxon>
        <taxon>Decapoda</taxon>
        <taxon>Pleocyemata</taxon>
        <taxon>Brachyura</taxon>
        <taxon>Eubrachyura</taxon>
        <taxon>Portunoidea</taxon>
        <taxon>Portunidae</taxon>
        <taxon>Portuninae</taxon>
        <taxon>Portunus</taxon>
    </lineage>
</organism>
<evidence type="ECO:0000313" key="2">
    <source>
        <dbReference type="Proteomes" id="UP000324222"/>
    </source>
</evidence>
<evidence type="ECO:0000313" key="1">
    <source>
        <dbReference type="EMBL" id="MPC75890.1"/>
    </source>
</evidence>